<dbReference type="Proteomes" id="UP001055811">
    <property type="component" value="Linkage Group LG09"/>
</dbReference>
<evidence type="ECO:0000313" key="1">
    <source>
        <dbReference type="EMBL" id="KAI3689344.1"/>
    </source>
</evidence>
<protein>
    <submittedName>
        <fullName evidence="1">Uncharacterized protein</fullName>
    </submittedName>
</protein>
<reference evidence="2" key="1">
    <citation type="journal article" date="2022" name="Mol. Ecol. Resour.">
        <title>The genomes of chicory, endive, great burdock and yacon provide insights into Asteraceae palaeo-polyploidization history and plant inulin production.</title>
        <authorList>
            <person name="Fan W."/>
            <person name="Wang S."/>
            <person name="Wang H."/>
            <person name="Wang A."/>
            <person name="Jiang F."/>
            <person name="Liu H."/>
            <person name="Zhao H."/>
            <person name="Xu D."/>
            <person name="Zhang Y."/>
        </authorList>
    </citation>
    <scope>NUCLEOTIDE SEQUENCE [LARGE SCALE GENOMIC DNA]</scope>
    <source>
        <strain evidence="2">cv. Punajuju</strain>
    </source>
</reference>
<gene>
    <name evidence="1" type="ORF">L2E82_47298</name>
</gene>
<organism evidence="1 2">
    <name type="scientific">Cichorium intybus</name>
    <name type="common">Chicory</name>
    <dbReference type="NCBI Taxonomy" id="13427"/>
    <lineage>
        <taxon>Eukaryota</taxon>
        <taxon>Viridiplantae</taxon>
        <taxon>Streptophyta</taxon>
        <taxon>Embryophyta</taxon>
        <taxon>Tracheophyta</taxon>
        <taxon>Spermatophyta</taxon>
        <taxon>Magnoliopsida</taxon>
        <taxon>eudicotyledons</taxon>
        <taxon>Gunneridae</taxon>
        <taxon>Pentapetalae</taxon>
        <taxon>asterids</taxon>
        <taxon>campanulids</taxon>
        <taxon>Asterales</taxon>
        <taxon>Asteraceae</taxon>
        <taxon>Cichorioideae</taxon>
        <taxon>Cichorieae</taxon>
        <taxon>Cichoriinae</taxon>
        <taxon>Cichorium</taxon>
    </lineage>
</organism>
<evidence type="ECO:0000313" key="2">
    <source>
        <dbReference type="Proteomes" id="UP001055811"/>
    </source>
</evidence>
<keyword evidence="2" id="KW-1185">Reference proteome</keyword>
<name>A0ACB8YVE2_CICIN</name>
<sequence>MPLELGTAIPQSCEAPPLVLPRVMILILNSDSISASISPTAQAPSLVAALAAKSASEDVNYMAIDVVSPYPVSYSTGLLSIAAIVDLDSVTMGKGDLSIKPSGGIKPPSSIPLSGSSPFGKPPLPGLTSSTTQPSLMPSILHTDHHYLR</sequence>
<proteinExistence type="predicted"/>
<dbReference type="EMBL" id="CM042017">
    <property type="protein sequence ID" value="KAI3689344.1"/>
    <property type="molecule type" value="Genomic_DNA"/>
</dbReference>
<comment type="caution">
    <text evidence="1">The sequence shown here is derived from an EMBL/GenBank/DDBJ whole genome shotgun (WGS) entry which is preliminary data.</text>
</comment>
<reference evidence="1 2" key="2">
    <citation type="journal article" date="2022" name="Mol. Ecol. Resour.">
        <title>The genomes of chicory, endive, great burdock and yacon provide insights into Asteraceae paleo-polyploidization history and plant inulin production.</title>
        <authorList>
            <person name="Fan W."/>
            <person name="Wang S."/>
            <person name="Wang H."/>
            <person name="Wang A."/>
            <person name="Jiang F."/>
            <person name="Liu H."/>
            <person name="Zhao H."/>
            <person name="Xu D."/>
            <person name="Zhang Y."/>
        </authorList>
    </citation>
    <scope>NUCLEOTIDE SEQUENCE [LARGE SCALE GENOMIC DNA]</scope>
    <source>
        <strain evidence="2">cv. Punajuju</strain>
        <tissue evidence="1">Leaves</tissue>
    </source>
</reference>
<accession>A0ACB8YVE2</accession>